<evidence type="ECO:0000313" key="2">
    <source>
        <dbReference type="Proteomes" id="UP000830768"/>
    </source>
</evidence>
<protein>
    <submittedName>
        <fullName evidence="1">Uncharacterized protein</fullName>
    </submittedName>
</protein>
<keyword evidence="2" id="KW-1185">Reference proteome</keyword>
<dbReference type="Proteomes" id="UP000830768">
    <property type="component" value="Chromosome 9"/>
</dbReference>
<dbReference type="EMBL" id="CP090037">
    <property type="protein sequence ID" value="UPK99919.1"/>
    <property type="molecule type" value="Genomic_DNA"/>
</dbReference>
<accession>A0ACD3ZF73</accession>
<name>A0ACD3ZF73_FUSSC</name>
<organism evidence="1 2">
    <name type="scientific">Fusarium solani subsp. cucurbitae</name>
    <name type="common">Neocosmosporum cucurbitae</name>
    <dbReference type="NCBI Taxonomy" id="2747967"/>
    <lineage>
        <taxon>Eukaryota</taxon>
        <taxon>Fungi</taxon>
        <taxon>Dikarya</taxon>
        <taxon>Ascomycota</taxon>
        <taxon>Pezizomycotina</taxon>
        <taxon>Sordariomycetes</taxon>
        <taxon>Hypocreomycetidae</taxon>
        <taxon>Hypocreales</taxon>
        <taxon>Nectriaceae</taxon>
        <taxon>Fusarium</taxon>
        <taxon>Fusarium solani species complex</taxon>
    </lineage>
</organism>
<sequence length="232" mass="25536">MIAIGGAIRTGLITSTGRALAQAGPGSVFISYVSIGFIVYLVMGALGDGRLASHGVWLYRLRQSILRSVAWLRPRVDCIILTPNQLTAATLIIQYWVPREDVNPGVFIAIFLVIIVFVNLFGIKVFGELEFWLSSFKIITIIGLMIFSLVLALGGARKAQGIKNEDLPYVAPLGIWGSYIALVVTKSTRVRASTADLYSGKDLIDREEQEFVESKAREEEADLAKRGFLHTF</sequence>
<reference evidence="1" key="1">
    <citation type="submission" date="2021-11" db="EMBL/GenBank/DDBJ databases">
        <title>Fusarium solani-melongenae Genome sequencing and assembly.</title>
        <authorList>
            <person name="Xie S."/>
            <person name="Huang L."/>
            <person name="Zhang X."/>
        </authorList>
    </citation>
    <scope>NUCLEOTIDE SEQUENCE</scope>
    <source>
        <strain evidence="1">CRI 24-3</strain>
    </source>
</reference>
<proteinExistence type="predicted"/>
<gene>
    <name evidence="1" type="ORF">LCI18_010854</name>
</gene>
<evidence type="ECO:0000313" key="1">
    <source>
        <dbReference type="EMBL" id="UPK99919.1"/>
    </source>
</evidence>